<dbReference type="EMBL" id="CAJA01000060">
    <property type="protein sequence ID" value="CCH72311.1"/>
    <property type="molecule type" value="Genomic_DNA"/>
</dbReference>
<dbReference type="Proteomes" id="UP000035763">
    <property type="component" value="Unassembled WGS sequence"/>
</dbReference>
<feature type="compositionally biased region" description="Basic and acidic residues" evidence="1">
    <location>
        <begin position="49"/>
        <end position="62"/>
    </location>
</feature>
<evidence type="ECO:0000256" key="1">
    <source>
        <dbReference type="SAM" id="MobiDB-lite"/>
    </source>
</evidence>
<protein>
    <submittedName>
        <fullName evidence="2">Uncharacterized protein</fullName>
    </submittedName>
</protein>
<feature type="region of interest" description="Disordered" evidence="1">
    <location>
        <begin position="43"/>
        <end position="62"/>
    </location>
</feature>
<evidence type="ECO:0000313" key="2">
    <source>
        <dbReference type="EMBL" id="CCH72311.1"/>
    </source>
</evidence>
<organism evidence="2 3">
    <name type="scientific">Nostocoides australiense Ben110</name>
    <dbReference type="NCBI Taxonomy" id="1193182"/>
    <lineage>
        <taxon>Bacteria</taxon>
        <taxon>Bacillati</taxon>
        <taxon>Actinomycetota</taxon>
        <taxon>Actinomycetes</taxon>
        <taxon>Micrococcales</taxon>
        <taxon>Intrasporangiaceae</taxon>
        <taxon>Nostocoides</taxon>
    </lineage>
</organism>
<dbReference type="AlphaFoldDB" id="W6JUR6"/>
<keyword evidence="3" id="KW-1185">Reference proteome</keyword>
<accession>W6JUR6</accession>
<reference evidence="2 3" key="1">
    <citation type="journal article" date="2013" name="ISME J.">
        <title>A metabolic model for members of the genus Tetrasphaera involved in enhanced biological phosphorus removal.</title>
        <authorList>
            <person name="Kristiansen R."/>
            <person name="Nguyen H.T.T."/>
            <person name="Saunders A.M."/>
            <person name="Nielsen J.L."/>
            <person name="Wimmer R."/>
            <person name="Le V.Q."/>
            <person name="McIlroy S.J."/>
            <person name="Petrovski S."/>
            <person name="Seviour R.J."/>
            <person name="Calteau A."/>
            <person name="Nielsen K.L."/>
            <person name="Nielsen P.H."/>
        </authorList>
    </citation>
    <scope>NUCLEOTIDE SEQUENCE [LARGE SCALE GENOMIC DNA]</scope>
    <source>
        <strain evidence="2 3">Ben110</strain>
    </source>
</reference>
<proteinExistence type="predicted"/>
<gene>
    <name evidence="2" type="ORF">BN11_1520024</name>
</gene>
<evidence type="ECO:0000313" key="3">
    <source>
        <dbReference type="Proteomes" id="UP000035763"/>
    </source>
</evidence>
<name>W6JUR6_9MICO</name>
<comment type="caution">
    <text evidence="2">The sequence shown here is derived from an EMBL/GenBank/DDBJ whole genome shotgun (WGS) entry which is preliminary data.</text>
</comment>
<sequence length="62" mass="6617">MARWPTSPPTTSTTGQVFGCCEDTTGILPFTAAVTPAMTQQPHASLLTRLDRHQPAEPDHAA</sequence>